<proteinExistence type="predicted"/>
<keyword evidence="2" id="KW-1185">Reference proteome</keyword>
<comment type="caution">
    <text evidence="1">The sequence shown here is derived from an EMBL/GenBank/DDBJ whole genome shotgun (WGS) entry which is preliminary data.</text>
</comment>
<sequence length="117" mass="12676">MSRVQVGSFSMEKLLKIEDVKSIRRSNEGIELLDAKMAVYRFTQGVESETYLISSGSKDSVLVRSSIQVPGNINGGSTGGAIPSVSNKTRTRNNTVLRNAFSSSQFYSGTLFATDSD</sequence>
<dbReference type="EMBL" id="JAJJMB010008884">
    <property type="protein sequence ID" value="KAI3919490.1"/>
    <property type="molecule type" value="Genomic_DNA"/>
</dbReference>
<organism evidence="1 2">
    <name type="scientific">Papaver atlanticum</name>
    <dbReference type="NCBI Taxonomy" id="357466"/>
    <lineage>
        <taxon>Eukaryota</taxon>
        <taxon>Viridiplantae</taxon>
        <taxon>Streptophyta</taxon>
        <taxon>Embryophyta</taxon>
        <taxon>Tracheophyta</taxon>
        <taxon>Spermatophyta</taxon>
        <taxon>Magnoliopsida</taxon>
        <taxon>Ranunculales</taxon>
        <taxon>Papaveraceae</taxon>
        <taxon>Papaveroideae</taxon>
        <taxon>Papaver</taxon>
    </lineage>
</organism>
<reference evidence="1" key="1">
    <citation type="submission" date="2022-04" db="EMBL/GenBank/DDBJ databases">
        <title>A functionally conserved STORR gene fusion in Papaver species that diverged 16.8 million years ago.</title>
        <authorList>
            <person name="Catania T."/>
        </authorList>
    </citation>
    <scope>NUCLEOTIDE SEQUENCE</scope>
    <source>
        <strain evidence="1">S-188037</strain>
    </source>
</reference>
<evidence type="ECO:0000313" key="2">
    <source>
        <dbReference type="Proteomes" id="UP001202328"/>
    </source>
</evidence>
<dbReference type="AlphaFoldDB" id="A0AAD4ST01"/>
<name>A0AAD4ST01_9MAGN</name>
<accession>A0AAD4ST01</accession>
<dbReference type="Proteomes" id="UP001202328">
    <property type="component" value="Unassembled WGS sequence"/>
</dbReference>
<protein>
    <submittedName>
        <fullName evidence="1">Uncharacterized protein</fullName>
    </submittedName>
</protein>
<gene>
    <name evidence="1" type="ORF">MKW98_030201</name>
</gene>
<evidence type="ECO:0000313" key="1">
    <source>
        <dbReference type="EMBL" id="KAI3919490.1"/>
    </source>
</evidence>